<keyword evidence="5 8" id="KW-0812">Transmembrane</keyword>
<feature type="transmembrane region" description="Helical" evidence="8">
    <location>
        <begin position="283"/>
        <end position="301"/>
    </location>
</feature>
<organism evidence="10 11">
    <name type="scientific">Rhodovulum marinum</name>
    <dbReference type="NCBI Taxonomy" id="320662"/>
    <lineage>
        <taxon>Bacteria</taxon>
        <taxon>Pseudomonadati</taxon>
        <taxon>Pseudomonadota</taxon>
        <taxon>Alphaproteobacteria</taxon>
        <taxon>Rhodobacterales</taxon>
        <taxon>Paracoccaceae</taxon>
        <taxon>Rhodovulum</taxon>
    </lineage>
</organism>
<feature type="transmembrane region" description="Helical" evidence="8">
    <location>
        <begin position="197"/>
        <end position="220"/>
    </location>
</feature>
<gene>
    <name evidence="10" type="ORF">EV662_110119</name>
</gene>
<evidence type="ECO:0000256" key="6">
    <source>
        <dbReference type="ARBA" id="ARBA00022989"/>
    </source>
</evidence>
<feature type="transmembrane region" description="Helical" evidence="8">
    <location>
        <begin position="253"/>
        <end position="271"/>
    </location>
</feature>
<feature type="transmembrane region" description="Helical" evidence="8">
    <location>
        <begin position="333"/>
        <end position="352"/>
    </location>
</feature>
<dbReference type="PANTHER" id="PTHR33908">
    <property type="entry name" value="MANNOSYLTRANSFERASE YKCB-RELATED"/>
    <property type="match status" value="1"/>
</dbReference>
<comment type="subcellular location">
    <subcellularLocation>
        <location evidence="1">Cell membrane</location>
        <topology evidence="1">Multi-pass membrane protein</topology>
    </subcellularLocation>
</comment>
<dbReference type="Pfam" id="PF13231">
    <property type="entry name" value="PMT_2"/>
    <property type="match status" value="1"/>
</dbReference>
<feature type="domain" description="Glycosyltransferase RgtA/B/C/D-like" evidence="9">
    <location>
        <begin position="58"/>
        <end position="217"/>
    </location>
</feature>
<dbReference type="RefSeq" id="WP_132464226.1">
    <property type="nucleotide sequence ID" value="NZ_SLXP01000010.1"/>
</dbReference>
<accession>A0A4R2PUT2</accession>
<evidence type="ECO:0000313" key="11">
    <source>
        <dbReference type="Proteomes" id="UP000294835"/>
    </source>
</evidence>
<dbReference type="OrthoDB" id="9811222at2"/>
<dbReference type="AlphaFoldDB" id="A0A4R2PUT2"/>
<protein>
    <submittedName>
        <fullName evidence="10">Dolichyl-phosphate-mannose-protein mannosyltransferase</fullName>
    </submittedName>
</protein>
<evidence type="ECO:0000256" key="2">
    <source>
        <dbReference type="ARBA" id="ARBA00022475"/>
    </source>
</evidence>
<keyword evidence="7 8" id="KW-0472">Membrane</keyword>
<evidence type="ECO:0000256" key="1">
    <source>
        <dbReference type="ARBA" id="ARBA00004651"/>
    </source>
</evidence>
<proteinExistence type="predicted"/>
<evidence type="ECO:0000256" key="8">
    <source>
        <dbReference type="SAM" id="Phobius"/>
    </source>
</evidence>
<comment type="caution">
    <text evidence="10">The sequence shown here is derived from an EMBL/GenBank/DDBJ whole genome shotgun (WGS) entry which is preliminary data.</text>
</comment>
<keyword evidence="3 10" id="KW-0328">Glycosyltransferase</keyword>
<feature type="transmembrane region" description="Helical" evidence="8">
    <location>
        <begin position="164"/>
        <end position="190"/>
    </location>
</feature>
<name>A0A4R2PUT2_9RHOB</name>
<dbReference type="InterPro" id="IPR038731">
    <property type="entry name" value="RgtA/B/C-like"/>
</dbReference>
<keyword evidence="4 10" id="KW-0808">Transferase</keyword>
<reference evidence="10 11" key="1">
    <citation type="submission" date="2019-03" db="EMBL/GenBank/DDBJ databases">
        <title>Genomic Encyclopedia of Type Strains, Phase IV (KMG-IV): sequencing the most valuable type-strain genomes for metagenomic binning, comparative biology and taxonomic classification.</title>
        <authorList>
            <person name="Goeker M."/>
        </authorList>
    </citation>
    <scope>NUCLEOTIDE SEQUENCE [LARGE SCALE GENOMIC DNA]</scope>
    <source>
        <strain evidence="10 11">DSM 18063</strain>
    </source>
</reference>
<evidence type="ECO:0000256" key="3">
    <source>
        <dbReference type="ARBA" id="ARBA00022676"/>
    </source>
</evidence>
<dbReference type="GO" id="GO:0009103">
    <property type="term" value="P:lipopolysaccharide biosynthetic process"/>
    <property type="evidence" value="ECO:0007669"/>
    <property type="project" value="UniProtKB-ARBA"/>
</dbReference>
<evidence type="ECO:0000313" key="10">
    <source>
        <dbReference type="EMBL" id="TCP39812.1"/>
    </source>
</evidence>
<feature type="transmembrane region" description="Helical" evidence="8">
    <location>
        <begin position="114"/>
        <end position="144"/>
    </location>
</feature>
<evidence type="ECO:0000259" key="9">
    <source>
        <dbReference type="Pfam" id="PF13231"/>
    </source>
</evidence>
<dbReference type="EMBL" id="SLXP01000010">
    <property type="protein sequence ID" value="TCP39812.1"/>
    <property type="molecule type" value="Genomic_DNA"/>
</dbReference>
<dbReference type="InterPro" id="IPR050297">
    <property type="entry name" value="LipidA_mod_glycosyltrf_83"/>
</dbReference>
<keyword evidence="6 8" id="KW-1133">Transmembrane helix</keyword>
<evidence type="ECO:0000256" key="5">
    <source>
        <dbReference type="ARBA" id="ARBA00022692"/>
    </source>
</evidence>
<sequence length="484" mass="51355">MPSGAAPERAGWLIATLAAVIAITSARVALLWFNRMDLFVDEAQYWLWGQELALGYYSKPPMIGWVIRAATELAGSDAPFWVRLPAPLFHGVTALVLGWIAHGLWGARAAFWVALGYVTLPMVAVGSILVSTDTVMFPFLALALGGWIKVLRGGGRGWAIGTGLALGLAFLSKYAAVYYLLCAPLAALLIRAARPRLRAALTVVGVFALTISPNVVWNLLNGLTTLQHTLDNADWVRDPGSRAGLNLGGLAEFLASQFAVFGPVLFGALLWRALRGARACDMARVMLVFSLPIVLIVSGQALLSGAYANWAAAAYLAGALAVLPWLRPGWRAASFAVNGAASLALPVLGVFAEQAAPGGRPLLERYLGLDEMSGQIIALARETGHAVVVADDRDILADLFYTGRESGLAFLAVPPVGRAPHHYALNYPVPEGLEGTVLYVGRNRAPACDAGAVPLAVIAPESGAYRGTQVGVFEVPADCWRVKR</sequence>
<evidence type="ECO:0000256" key="7">
    <source>
        <dbReference type="ARBA" id="ARBA00023136"/>
    </source>
</evidence>
<dbReference type="Proteomes" id="UP000294835">
    <property type="component" value="Unassembled WGS sequence"/>
</dbReference>
<dbReference type="PANTHER" id="PTHR33908:SF11">
    <property type="entry name" value="MEMBRANE PROTEIN"/>
    <property type="match status" value="1"/>
</dbReference>
<keyword evidence="11" id="KW-1185">Reference proteome</keyword>
<dbReference type="GO" id="GO:0016763">
    <property type="term" value="F:pentosyltransferase activity"/>
    <property type="evidence" value="ECO:0007669"/>
    <property type="project" value="TreeGrafter"/>
</dbReference>
<feature type="transmembrane region" description="Helical" evidence="8">
    <location>
        <begin position="88"/>
        <end position="107"/>
    </location>
</feature>
<keyword evidence="2" id="KW-1003">Cell membrane</keyword>
<evidence type="ECO:0000256" key="4">
    <source>
        <dbReference type="ARBA" id="ARBA00022679"/>
    </source>
</evidence>
<feature type="transmembrane region" description="Helical" evidence="8">
    <location>
        <begin position="12"/>
        <end position="33"/>
    </location>
</feature>
<dbReference type="GO" id="GO:0005886">
    <property type="term" value="C:plasma membrane"/>
    <property type="evidence" value="ECO:0007669"/>
    <property type="project" value="UniProtKB-SubCell"/>
</dbReference>
<feature type="transmembrane region" description="Helical" evidence="8">
    <location>
        <begin position="307"/>
        <end position="326"/>
    </location>
</feature>